<evidence type="ECO:0000256" key="2">
    <source>
        <dbReference type="ARBA" id="ARBA00009292"/>
    </source>
</evidence>
<dbReference type="GO" id="GO:0008901">
    <property type="term" value="F:ferredoxin hydrogenase activity"/>
    <property type="evidence" value="ECO:0007669"/>
    <property type="project" value="InterPro"/>
</dbReference>
<dbReference type="Pfam" id="PF00374">
    <property type="entry name" value="NiFeSe_Hases"/>
    <property type="match status" value="2"/>
</dbReference>
<dbReference type="RefSeq" id="WP_145369430.1">
    <property type="nucleotide sequence ID" value="NZ_CP036275.1"/>
</dbReference>
<dbReference type="SUPFAM" id="SSF56762">
    <property type="entry name" value="HydB/Nqo4-like"/>
    <property type="match status" value="1"/>
</dbReference>
<name>A0A517Z6R5_9PLAN</name>
<feature type="binding site" evidence="6">
    <location>
        <position position="424"/>
    </location>
    <ligand>
        <name>Ni(2+)</name>
        <dbReference type="ChEBI" id="CHEBI:49786"/>
    </ligand>
</feature>
<evidence type="ECO:0000313" key="7">
    <source>
        <dbReference type="EMBL" id="QDU38111.1"/>
    </source>
</evidence>
<keyword evidence="6" id="KW-0460">Magnesium</keyword>
<evidence type="ECO:0000256" key="6">
    <source>
        <dbReference type="PIRSR" id="PIRSR601501-1"/>
    </source>
</evidence>
<feature type="binding site" evidence="6">
    <location>
        <position position="45"/>
    </location>
    <ligand>
        <name>Mg(2+)</name>
        <dbReference type="ChEBI" id="CHEBI:18420"/>
    </ligand>
</feature>
<dbReference type="InterPro" id="IPR001501">
    <property type="entry name" value="Ni-dep_hyd_lsu"/>
</dbReference>
<protein>
    <submittedName>
        <fullName evidence="7">NAD-reducing hydrogenase HoxS subunit beta</fullName>
        <ecNumber evidence="7">1.12.1.2</ecNumber>
    </submittedName>
</protein>
<dbReference type="GO" id="GO:0003677">
    <property type="term" value="F:DNA binding"/>
    <property type="evidence" value="ECO:0007669"/>
    <property type="project" value="UniProtKB-KW"/>
</dbReference>
<dbReference type="InterPro" id="IPR029014">
    <property type="entry name" value="NiFe-Hase_large"/>
</dbReference>
<evidence type="ECO:0000313" key="8">
    <source>
        <dbReference type="Proteomes" id="UP000320496"/>
    </source>
</evidence>
<evidence type="ECO:0000256" key="1">
    <source>
        <dbReference type="ARBA" id="ARBA00001967"/>
    </source>
</evidence>
<keyword evidence="5 7" id="KW-0560">Oxidoreductase</keyword>
<dbReference type="AlphaFoldDB" id="A0A517Z6R5"/>
<dbReference type="KEGG" id="mri:Mal4_24330"/>
<keyword evidence="7" id="KW-0371">Homeobox</keyword>
<dbReference type="PANTHER" id="PTHR43600">
    <property type="entry name" value="COENZYME F420 HYDROGENASE, SUBUNIT ALPHA"/>
    <property type="match status" value="1"/>
</dbReference>
<evidence type="ECO:0000256" key="3">
    <source>
        <dbReference type="ARBA" id="ARBA00022596"/>
    </source>
</evidence>
<dbReference type="OrthoDB" id="9761717at2"/>
<dbReference type="PANTHER" id="PTHR43600:SF2">
    <property type="entry name" value="F420-NON-REDUCING HYDROGENASE VHU SUBUNIT A"/>
    <property type="match status" value="1"/>
</dbReference>
<dbReference type="Gene3D" id="1.10.645.10">
    <property type="entry name" value="Cytochrome-c3 Hydrogenase, chain B"/>
    <property type="match status" value="1"/>
</dbReference>
<accession>A0A517Z6R5</accession>
<dbReference type="InterPro" id="IPR018194">
    <property type="entry name" value="Ni-dep_hyd_lsu_Ni_BS"/>
</dbReference>
<evidence type="ECO:0000256" key="4">
    <source>
        <dbReference type="ARBA" id="ARBA00022723"/>
    </source>
</evidence>
<keyword evidence="3 6" id="KW-0533">Nickel</keyword>
<feature type="binding site" evidence="6">
    <location>
        <position position="380"/>
    </location>
    <ligand>
        <name>Mg(2+)</name>
        <dbReference type="ChEBI" id="CHEBI:18420"/>
    </ligand>
</feature>
<proteinExistence type="inferred from homology"/>
<dbReference type="EC" id="1.12.1.2" evidence="7"/>
<keyword evidence="6" id="KW-0408">Iron</keyword>
<feature type="binding site" evidence="6">
    <location>
        <position position="64"/>
    </location>
    <ligand>
        <name>Ni(2+)</name>
        <dbReference type="ChEBI" id="CHEBI:49786"/>
    </ligand>
</feature>
<evidence type="ECO:0000256" key="5">
    <source>
        <dbReference type="ARBA" id="ARBA00023002"/>
    </source>
</evidence>
<organism evidence="7 8">
    <name type="scientific">Maioricimonas rarisocia</name>
    <dbReference type="NCBI Taxonomy" id="2528026"/>
    <lineage>
        <taxon>Bacteria</taxon>
        <taxon>Pseudomonadati</taxon>
        <taxon>Planctomycetota</taxon>
        <taxon>Planctomycetia</taxon>
        <taxon>Planctomycetales</taxon>
        <taxon>Planctomycetaceae</taxon>
        <taxon>Maioricimonas</taxon>
    </lineage>
</organism>
<reference evidence="7 8" key="1">
    <citation type="submission" date="2019-02" db="EMBL/GenBank/DDBJ databases">
        <title>Deep-cultivation of Planctomycetes and their phenomic and genomic characterization uncovers novel biology.</title>
        <authorList>
            <person name="Wiegand S."/>
            <person name="Jogler M."/>
            <person name="Boedeker C."/>
            <person name="Pinto D."/>
            <person name="Vollmers J."/>
            <person name="Rivas-Marin E."/>
            <person name="Kohn T."/>
            <person name="Peeters S.H."/>
            <person name="Heuer A."/>
            <person name="Rast P."/>
            <person name="Oberbeckmann S."/>
            <person name="Bunk B."/>
            <person name="Jeske O."/>
            <person name="Meyerdierks A."/>
            <person name="Storesund J.E."/>
            <person name="Kallscheuer N."/>
            <person name="Luecker S."/>
            <person name="Lage O.M."/>
            <person name="Pohl T."/>
            <person name="Merkel B.J."/>
            <person name="Hornburger P."/>
            <person name="Mueller R.-W."/>
            <person name="Bruemmer F."/>
            <person name="Labrenz M."/>
            <person name="Spormann A.M."/>
            <person name="Op den Camp H."/>
            <person name="Overmann J."/>
            <person name="Amann R."/>
            <person name="Jetten M.S.M."/>
            <person name="Mascher T."/>
            <person name="Medema M.H."/>
            <person name="Devos D.P."/>
            <person name="Kaster A.-K."/>
            <person name="Ovreas L."/>
            <person name="Rohde M."/>
            <person name="Galperin M.Y."/>
            <person name="Jogler C."/>
        </authorList>
    </citation>
    <scope>NUCLEOTIDE SEQUENCE [LARGE SCALE GENOMIC DNA]</scope>
    <source>
        <strain evidence="7 8">Mal4</strain>
    </source>
</reference>
<dbReference type="EMBL" id="CP036275">
    <property type="protein sequence ID" value="QDU38111.1"/>
    <property type="molecule type" value="Genomic_DNA"/>
</dbReference>
<comment type="similarity">
    <text evidence="2">Belongs to the [NiFe]/[NiFeSe] hydrogenase large subunit family.</text>
</comment>
<keyword evidence="8" id="KW-1185">Reference proteome</keyword>
<dbReference type="Proteomes" id="UP000320496">
    <property type="component" value="Chromosome"/>
</dbReference>
<dbReference type="GO" id="GO:0016151">
    <property type="term" value="F:nickel cation binding"/>
    <property type="evidence" value="ECO:0007669"/>
    <property type="project" value="InterPro"/>
</dbReference>
<keyword evidence="4 6" id="KW-0479">Metal-binding</keyword>
<feature type="binding site" evidence="6">
    <location>
        <position position="67"/>
    </location>
    <ligand>
        <name>Fe cation</name>
        <dbReference type="ChEBI" id="CHEBI:24875"/>
    </ligand>
</feature>
<dbReference type="PROSITE" id="PS00508">
    <property type="entry name" value="NI_HGENASE_L_2"/>
    <property type="match status" value="1"/>
</dbReference>
<comment type="cofactor">
    <cofactor evidence="6">
        <name>Fe cation</name>
        <dbReference type="ChEBI" id="CHEBI:24875"/>
    </cofactor>
</comment>
<comment type="cofactor">
    <cofactor evidence="1 6">
        <name>Ni(2+)</name>
        <dbReference type="ChEBI" id="CHEBI:49786"/>
    </cofactor>
</comment>
<feature type="binding site" evidence="6">
    <location>
        <position position="430"/>
    </location>
    <ligand>
        <name>Mg(2+)</name>
        <dbReference type="ChEBI" id="CHEBI:18420"/>
    </ligand>
</feature>
<feature type="binding site" evidence="6">
    <location>
        <position position="67"/>
    </location>
    <ligand>
        <name>Ni(2+)</name>
        <dbReference type="ChEBI" id="CHEBI:49786"/>
    </ligand>
</feature>
<dbReference type="GO" id="GO:0047985">
    <property type="term" value="F:hydrogen dehydrogenase activity"/>
    <property type="evidence" value="ECO:0007669"/>
    <property type="project" value="UniProtKB-EC"/>
</dbReference>
<sequence>MSETRTIKVEALTRVEGEGGLHVTLDGDVIEDVKLSIYEPPRFFEAFLQGRPLTEVPDITARICGICPVAYQMSAVHALEQALGVTITPEIRRMRRLLYCGEWIESHALHMHLLHAPDFFGADSGIELASRFPDEVGRGLRLKKHGNELLEALGGRAIHPINVAVGGFYRAPRRDELQQLIPDFEWGLDAAIAATRWVATLDFPDFSRDYDMVALSHPDEYAMNEGQVASTTGLRIDVTGYEREFEEQHIAHSTALHSVRTHAGDDGRRDEESCYHVGPLARVALNFEHLSESARRVADEVSFDASVRNPFQAIIARGLELIHAYEEALDILRSYRPFRPSRMEYENRAGEGCAATEAPRGLIYHRYAVADDGTVTAATIIPPTSQNQRQIEEDLRDWLPHILGNDDGQIADDCERLIRSYDPCISCSTHFLKLTIDRRPQ</sequence>
<feature type="binding site" evidence="6">
    <location>
        <position position="427"/>
    </location>
    <ligand>
        <name>Fe cation</name>
        <dbReference type="ChEBI" id="CHEBI:24875"/>
    </ligand>
</feature>
<gene>
    <name evidence="7" type="primary">hoxH</name>
    <name evidence="7" type="ORF">Mal4_24330</name>
</gene>